<evidence type="ECO:0000256" key="2">
    <source>
        <dbReference type="ARBA" id="ARBA00023082"/>
    </source>
</evidence>
<accession>A0A2S3ZX34</accession>
<dbReference type="PANTHER" id="PTHR30385">
    <property type="entry name" value="SIGMA FACTOR F FLAGELLAR"/>
    <property type="match status" value="1"/>
</dbReference>
<dbReference type="Pfam" id="PF04545">
    <property type="entry name" value="Sigma70_r4"/>
    <property type="match status" value="1"/>
</dbReference>
<dbReference type="GO" id="GO:0006352">
    <property type="term" value="P:DNA-templated transcription initiation"/>
    <property type="evidence" value="ECO:0007669"/>
    <property type="project" value="InterPro"/>
</dbReference>
<reference evidence="7 8" key="1">
    <citation type="submission" date="2018-01" db="EMBL/GenBank/DDBJ databases">
        <title>Arthrobacter sp. nov., from glaciers in China.</title>
        <authorList>
            <person name="Liu Q."/>
            <person name="Xin Y.-H."/>
        </authorList>
    </citation>
    <scope>NUCLEOTIDE SEQUENCE [LARGE SCALE GENOMIC DNA]</scope>
    <source>
        <strain evidence="7 8">HLT2-12-2</strain>
    </source>
</reference>
<dbReference type="GO" id="GO:0016987">
    <property type="term" value="F:sigma factor activity"/>
    <property type="evidence" value="ECO:0007669"/>
    <property type="project" value="UniProtKB-KW"/>
</dbReference>
<evidence type="ECO:0000256" key="4">
    <source>
        <dbReference type="ARBA" id="ARBA00023163"/>
    </source>
</evidence>
<dbReference type="RefSeq" id="WP_103465191.1">
    <property type="nucleotide sequence ID" value="NZ_PPXC01000005.1"/>
</dbReference>
<dbReference type="Gene3D" id="1.20.140.160">
    <property type="match status" value="1"/>
</dbReference>
<keyword evidence="7" id="KW-0282">Flagellum</keyword>
<dbReference type="InterPro" id="IPR014284">
    <property type="entry name" value="RNA_pol_sigma-70_dom"/>
</dbReference>
<dbReference type="Pfam" id="PF04542">
    <property type="entry name" value="Sigma70_r2"/>
    <property type="match status" value="1"/>
</dbReference>
<keyword evidence="8" id="KW-1185">Reference proteome</keyword>
<proteinExistence type="predicted"/>
<evidence type="ECO:0000313" key="8">
    <source>
        <dbReference type="Proteomes" id="UP000237061"/>
    </source>
</evidence>
<evidence type="ECO:0000313" key="7">
    <source>
        <dbReference type="EMBL" id="POH73836.1"/>
    </source>
</evidence>
<comment type="caution">
    <text evidence="7">The sequence shown here is derived from an EMBL/GenBank/DDBJ whole genome shotgun (WGS) entry which is preliminary data.</text>
</comment>
<feature type="domain" description="RNA polymerase sigma-70 region 4" evidence="6">
    <location>
        <begin position="169"/>
        <end position="216"/>
    </location>
</feature>
<dbReference type="NCBIfam" id="TIGR02937">
    <property type="entry name" value="sigma70-ECF"/>
    <property type="match status" value="1"/>
</dbReference>
<evidence type="ECO:0000256" key="1">
    <source>
        <dbReference type="ARBA" id="ARBA00023015"/>
    </source>
</evidence>
<dbReference type="EMBL" id="PPXC01000005">
    <property type="protein sequence ID" value="POH73836.1"/>
    <property type="molecule type" value="Genomic_DNA"/>
</dbReference>
<keyword evidence="7" id="KW-0969">Cilium</keyword>
<keyword evidence="2" id="KW-0731">Sigma factor</keyword>
<dbReference type="GO" id="GO:0003677">
    <property type="term" value="F:DNA binding"/>
    <property type="evidence" value="ECO:0007669"/>
    <property type="project" value="UniProtKB-KW"/>
</dbReference>
<dbReference type="Proteomes" id="UP000237061">
    <property type="component" value="Unassembled WGS sequence"/>
</dbReference>
<name>A0A2S3ZX34_ARTGL</name>
<sequence length="281" mass="30718">MNRVERDDLVVQNLPLVGYLVAEICMRADHLSREDLTQVGATALIHCAESFDEGLGVPFGAYARRRIKGAFADELRRDDWATRGARTRMGELAAVKETLTNALNRVPTVDELAAAMGVERAVVEASRLDATRTITPLTDIISEMVADTSQSPEDALVQAEHEEFLTHAVSALPAKMRYVVEQVYYQDRSVKELAAELGSSHSAVSQQRTEGMRLLRDGLERHYLATATADSPAHSRIAASRREDYLAELGTRSYGGATRARLAMADMPHRPGVPAVGSETG</sequence>
<evidence type="ECO:0000256" key="3">
    <source>
        <dbReference type="ARBA" id="ARBA00023125"/>
    </source>
</evidence>
<keyword evidence="3" id="KW-0238">DNA-binding</keyword>
<evidence type="ECO:0000259" key="6">
    <source>
        <dbReference type="Pfam" id="PF04545"/>
    </source>
</evidence>
<dbReference type="InterPro" id="IPR007627">
    <property type="entry name" value="RNA_pol_sigma70_r2"/>
</dbReference>
<evidence type="ECO:0000259" key="5">
    <source>
        <dbReference type="Pfam" id="PF04542"/>
    </source>
</evidence>
<dbReference type="InterPro" id="IPR013325">
    <property type="entry name" value="RNA_pol_sigma_r2"/>
</dbReference>
<dbReference type="Gene3D" id="1.10.1740.10">
    <property type="match status" value="1"/>
</dbReference>
<keyword evidence="1" id="KW-0805">Transcription regulation</keyword>
<protein>
    <submittedName>
        <fullName evidence="7">Flagellar biosynthesis protein FliA</fullName>
    </submittedName>
</protein>
<dbReference type="SUPFAM" id="SSF88946">
    <property type="entry name" value="Sigma2 domain of RNA polymerase sigma factors"/>
    <property type="match status" value="1"/>
</dbReference>
<dbReference type="InterPro" id="IPR007630">
    <property type="entry name" value="RNA_pol_sigma70_r4"/>
</dbReference>
<feature type="domain" description="RNA polymerase sigma-70 region 2" evidence="5">
    <location>
        <begin position="9"/>
        <end position="80"/>
    </location>
</feature>
<organism evidence="7 8">
    <name type="scientific">Arthrobacter glacialis</name>
    <dbReference type="NCBI Taxonomy" id="1664"/>
    <lineage>
        <taxon>Bacteria</taxon>
        <taxon>Bacillati</taxon>
        <taxon>Actinomycetota</taxon>
        <taxon>Actinomycetes</taxon>
        <taxon>Micrococcales</taxon>
        <taxon>Micrococcaceae</taxon>
        <taxon>Arthrobacter</taxon>
    </lineage>
</organism>
<dbReference type="AlphaFoldDB" id="A0A2S3ZX34"/>
<dbReference type="SUPFAM" id="SSF88659">
    <property type="entry name" value="Sigma3 and sigma4 domains of RNA polymerase sigma factors"/>
    <property type="match status" value="1"/>
</dbReference>
<dbReference type="InterPro" id="IPR013324">
    <property type="entry name" value="RNA_pol_sigma_r3/r4-like"/>
</dbReference>
<keyword evidence="7" id="KW-0966">Cell projection</keyword>
<keyword evidence="4" id="KW-0804">Transcription</keyword>
<gene>
    <name evidence="7" type="ORF">CVS27_07915</name>
</gene>